<sequence length="65" mass="7353">MDERQESKKWVEPVVKIVLSLAALFPVYAFLYVTFPASVIAFYLVSAGLLAAFAPWDKLKQKFLS</sequence>
<reference evidence="2 3" key="1">
    <citation type="submission" date="2017-04" db="EMBL/GenBank/DDBJ databases">
        <authorList>
            <person name="Afonso C.L."/>
            <person name="Miller P.J."/>
            <person name="Scott M.A."/>
            <person name="Spackman E."/>
            <person name="Goraichik I."/>
            <person name="Dimitrov K.M."/>
            <person name="Suarez D.L."/>
            <person name="Swayne D.E."/>
        </authorList>
    </citation>
    <scope>NUCLEOTIDE SEQUENCE [LARGE SCALE GENOMIC DNA]</scope>
    <source>
        <strain evidence="2 3">DSM 13146</strain>
    </source>
</reference>
<dbReference type="Proteomes" id="UP000192783">
    <property type="component" value="Unassembled WGS sequence"/>
</dbReference>
<dbReference type="AlphaFoldDB" id="A0A1W1WZS4"/>
<dbReference type="OrthoDB" id="5520192at2"/>
<gene>
    <name evidence="2" type="ORF">SAMN02746041_00260</name>
</gene>
<feature type="transmembrane region" description="Helical" evidence="1">
    <location>
        <begin position="39"/>
        <end position="56"/>
    </location>
</feature>
<evidence type="ECO:0000313" key="3">
    <source>
        <dbReference type="Proteomes" id="UP000192783"/>
    </source>
</evidence>
<feature type="transmembrane region" description="Helical" evidence="1">
    <location>
        <begin position="14"/>
        <end position="33"/>
    </location>
</feature>
<dbReference type="RefSeq" id="WP_084055733.1">
    <property type="nucleotide sequence ID" value="NZ_FWXF01000001.1"/>
</dbReference>
<organism evidence="2 3">
    <name type="scientific">Desulfacinum hydrothermale DSM 13146</name>
    <dbReference type="NCBI Taxonomy" id="1121390"/>
    <lineage>
        <taxon>Bacteria</taxon>
        <taxon>Pseudomonadati</taxon>
        <taxon>Thermodesulfobacteriota</taxon>
        <taxon>Syntrophobacteria</taxon>
        <taxon>Syntrophobacterales</taxon>
        <taxon>Syntrophobacteraceae</taxon>
        <taxon>Desulfacinum</taxon>
    </lineage>
</organism>
<keyword evidence="1" id="KW-0472">Membrane</keyword>
<evidence type="ECO:0000256" key="1">
    <source>
        <dbReference type="SAM" id="Phobius"/>
    </source>
</evidence>
<evidence type="ECO:0000313" key="2">
    <source>
        <dbReference type="EMBL" id="SMC17236.1"/>
    </source>
</evidence>
<keyword evidence="3" id="KW-1185">Reference proteome</keyword>
<protein>
    <submittedName>
        <fullName evidence="2">Uncharacterized protein</fullName>
    </submittedName>
</protein>
<keyword evidence="1" id="KW-0812">Transmembrane</keyword>
<proteinExistence type="predicted"/>
<name>A0A1W1WZS4_9BACT</name>
<dbReference type="EMBL" id="FWXF01000001">
    <property type="protein sequence ID" value="SMC17236.1"/>
    <property type="molecule type" value="Genomic_DNA"/>
</dbReference>
<keyword evidence="1" id="KW-1133">Transmembrane helix</keyword>
<accession>A0A1W1WZS4</accession>